<reference evidence="3 4" key="1">
    <citation type="submission" date="2014-11" db="EMBL/GenBank/DDBJ databases">
        <title>Comparative genomics of Methylobacterium species.</title>
        <authorList>
            <person name="Chaudhry V."/>
            <person name="Patil P.B."/>
        </authorList>
    </citation>
    <scope>NUCLEOTIDE SEQUENCE [LARGE SCALE GENOMIC DNA]</scope>
    <source>
        <strain evidence="3 4">SE3.6</strain>
    </source>
</reference>
<dbReference type="PROSITE" id="PS51740">
    <property type="entry name" value="SPOVT_ABRB"/>
    <property type="match status" value="1"/>
</dbReference>
<evidence type="ECO:0000313" key="4">
    <source>
        <dbReference type="Proteomes" id="UP000036471"/>
    </source>
</evidence>
<dbReference type="Gene3D" id="2.10.260.10">
    <property type="match status" value="1"/>
</dbReference>
<feature type="domain" description="SpoVT-AbrB" evidence="2">
    <location>
        <begin position="3"/>
        <end position="48"/>
    </location>
</feature>
<dbReference type="RefSeq" id="WP_048426609.1">
    <property type="nucleotide sequence ID" value="NZ_JTHF01000047.1"/>
</dbReference>
<protein>
    <submittedName>
        <fullName evidence="3">AbrB family transcriptional regulator</fullName>
    </submittedName>
</protein>
<proteinExistence type="predicted"/>
<evidence type="ECO:0000259" key="2">
    <source>
        <dbReference type="PROSITE" id="PS51740"/>
    </source>
</evidence>
<accession>A0ABR5HIF9</accession>
<dbReference type="SMART" id="SM00966">
    <property type="entry name" value="SpoVT_AbrB"/>
    <property type="match status" value="1"/>
</dbReference>
<keyword evidence="4" id="KW-1185">Reference proteome</keyword>
<name>A0ABR5HIF9_9HYPH</name>
<evidence type="ECO:0000313" key="3">
    <source>
        <dbReference type="EMBL" id="KMO26508.1"/>
    </source>
</evidence>
<comment type="caution">
    <text evidence="3">The sequence shown here is derived from an EMBL/GenBank/DDBJ whole genome shotgun (WGS) entry which is preliminary data.</text>
</comment>
<dbReference type="Proteomes" id="UP000036471">
    <property type="component" value="Unassembled WGS sequence"/>
</dbReference>
<dbReference type="InterPro" id="IPR037914">
    <property type="entry name" value="SpoVT-AbrB_sf"/>
</dbReference>
<organism evidence="3 4">
    <name type="scientific">Methylobacterium indicum</name>
    <dbReference type="NCBI Taxonomy" id="1775910"/>
    <lineage>
        <taxon>Bacteria</taxon>
        <taxon>Pseudomonadati</taxon>
        <taxon>Pseudomonadota</taxon>
        <taxon>Alphaproteobacteria</taxon>
        <taxon>Hyphomicrobiales</taxon>
        <taxon>Methylobacteriaceae</taxon>
        <taxon>Methylobacterium</taxon>
    </lineage>
</organism>
<sequence length="82" mass="8823">MESRATKIVDGGKLVIPASFRREMGLQVGDTVVMEMVGGELRVRSRDAAIADAQKLVRGLVPDGISLSDELIADRRAEAAKE</sequence>
<keyword evidence="1" id="KW-0238">DNA-binding</keyword>
<dbReference type="EMBL" id="JTHG01000014">
    <property type="protein sequence ID" value="KMO26508.1"/>
    <property type="molecule type" value="Genomic_DNA"/>
</dbReference>
<dbReference type="SUPFAM" id="SSF89447">
    <property type="entry name" value="AbrB/MazE/MraZ-like"/>
    <property type="match status" value="1"/>
</dbReference>
<gene>
    <name evidence="3" type="ORF">QR79_01665</name>
</gene>
<dbReference type="InterPro" id="IPR007159">
    <property type="entry name" value="SpoVT-AbrB_dom"/>
</dbReference>
<dbReference type="Pfam" id="PF04014">
    <property type="entry name" value="MazE_antitoxin"/>
    <property type="match status" value="1"/>
</dbReference>
<evidence type="ECO:0000256" key="1">
    <source>
        <dbReference type="PROSITE-ProRule" id="PRU01076"/>
    </source>
</evidence>